<name>A0A3B1DTV7_9ZZZZ</name>
<dbReference type="EMBL" id="UOYO01000042">
    <property type="protein sequence ID" value="VAY88051.1"/>
    <property type="molecule type" value="Genomic_DNA"/>
</dbReference>
<evidence type="ECO:0000259" key="1">
    <source>
        <dbReference type="SMART" id="SM01235"/>
    </source>
</evidence>
<protein>
    <recommendedName>
        <fullName evidence="1">Haem-binding domain-containing protein</fullName>
    </recommendedName>
</protein>
<reference evidence="2" key="1">
    <citation type="submission" date="2018-10" db="EMBL/GenBank/DDBJ databases">
        <authorList>
            <person name="Aoki K."/>
        </authorList>
    </citation>
    <scope>NUCLEOTIDE SEQUENCE</scope>
</reference>
<organism evidence="2">
    <name type="scientific">hydrothermal vent metagenome</name>
    <dbReference type="NCBI Taxonomy" id="652676"/>
    <lineage>
        <taxon>unclassified sequences</taxon>
        <taxon>metagenomes</taxon>
        <taxon>ecological metagenomes</taxon>
    </lineage>
</organism>
<dbReference type="AlphaFoldDB" id="A0A3B1DTV7"/>
<accession>A0A3B1DTV7</accession>
<sequence>MKLLKIFVFILLSFQLIQVDKTNPKYSKQYEIKASKEVMSIFKRACWDCHSNQTIWPWYSNIAPLSWEISRHVKLGRSYLNFSIWETYTKEQKLKKLEEIYRTIYAAMPPKNYIKWHEKAKISKKDIKLIRDWTKINY</sequence>
<dbReference type="InterPro" id="IPR025992">
    <property type="entry name" value="Haem-bd"/>
</dbReference>
<dbReference type="SMART" id="SM01235">
    <property type="entry name" value="Haem_bd"/>
    <property type="match status" value="1"/>
</dbReference>
<feature type="domain" description="Haem-binding" evidence="1">
    <location>
        <begin position="8"/>
        <end position="138"/>
    </location>
</feature>
<gene>
    <name evidence="2" type="ORF">MNB_ARC-1_753</name>
</gene>
<dbReference type="Pfam" id="PF14376">
    <property type="entry name" value="Haem_bd"/>
    <property type="match status" value="1"/>
</dbReference>
<evidence type="ECO:0000313" key="2">
    <source>
        <dbReference type="EMBL" id="VAY88051.1"/>
    </source>
</evidence>
<proteinExistence type="predicted"/>